<organism evidence="3 4">
    <name type="scientific">Anatilimnocola aggregata</name>
    <dbReference type="NCBI Taxonomy" id="2528021"/>
    <lineage>
        <taxon>Bacteria</taxon>
        <taxon>Pseudomonadati</taxon>
        <taxon>Planctomycetota</taxon>
        <taxon>Planctomycetia</taxon>
        <taxon>Pirellulales</taxon>
        <taxon>Pirellulaceae</taxon>
        <taxon>Anatilimnocola</taxon>
    </lineage>
</organism>
<feature type="domain" description="CARDB" evidence="2">
    <location>
        <begin position="37"/>
        <end position="145"/>
    </location>
</feature>
<proteinExistence type="predicted"/>
<dbReference type="Pfam" id="PF00151">
    <property type="entry name" value="Lipase"/>
    <property type="match status" value="1"/>
</dbReference>
<dbReference type="OrthoDB" id="504471at2"/>
<protein>
    <recommendedName>
        <fullName evidence="5">CARDB domain-containing protein</fullName>
    </recommendedName>
</protein>
<name>A0A517Y4H6_9BACT</name>
<sequence length="438" mass="46990">MWIFSQKKRSSQRQPEQRRRRVRLGCEQLEERWTPAADLVPALVNMVDRVAVGSTVQVNVDIDNRGNVSSGSYVVEFRLSTDATITRTDLLLASVTRSTIAAARDSQWVQTLTIPANLAAGNYTIGVVVDPLNRIRENIETNNTLGDATASTLFVNSLTGTVKYSSTTKAVALRPLNPSAELYNDRNTWIVIHGRNSSPATTGVAQIAAAIEAEYTDDQVLVLDWTAAAASGLIGGSGENFIKPVAAWAASVLVGYGITADEINVVGHSWGAYIGAEMGEVLTEVNTIMALDPATDFPGGSYNPEGTSSGVPEVNFARNSRYSWAFYESAKDIYGSAKTSATADESFVVRNSDHSKTVQVVADIISRNQATSLLAAQFDLQRLLAAAANPIWVTNQFNINGQRADGQPYEAVLAAASGGVKIQSLTFYNGTSSQVITI</sequence>
<dbReference type="KEGG" id="aagg:ETAA8_02150"/>
<gene>
    <name evidence="3" type="ORF">ETAA8_02150</name>
</gene>
<dbReference type="RefSeq" id="WP_145083610.1">
    <property type="nucleotide sequence ID" value="NZ_CP036274.1"/>
</dbReference>
<evidence type="ECO:0008006" key="5">
    <source>
        <dbReference type="Google" id="ProtNLM"/>
    </source>
</evidence>
<accession>A0A517Y4H6</accession>
<evidence type="ECO:0000259" key="2">
    <source>
        <dbReference type="Pfam" id="PF07705"/>
    </source>
</evidence>
<evidence type="ECO:0000313" key="3">
    <source>
        <dbReference type="EMBL" id="QDU25153.1"/>
    </source>
</evidence>
<dbReference type="SUPFAM" id="SSF53474">
    <property type="entry name" value="alpha/beta-Hydrolases"/>
    <property type="match status" value="1"/>
</dbReference>
<dbReference type="Gene3D" id="2.60.40.10">
    <property type="entry name" value="Immunoglobulins"/>
    <property type="match status" value="1"/>
</dbReference>
<dbReference type="InterPro" id="IPR029058">
    <property type="entry name" value="AB_hydrolase_fold"/>
</dbReference>
<dbReference type="AlphaFoldDB" id="A0A517Y4H6"/>
<dbReference type="InterPro" id="IPR011635">
    <property type="entry name" value="CARDB"/>
</dbReference>
<keyword evidence="4" id="KW-1185">Reference proteome</keyword>
<dbReference type="InterPro" id="IPR013818">
    <property type="entry name" value="Lipase"/>
</dbReference>
<dbReference type="Pfam" id="PF07705">
    <property type="entry name" value="CARDB"/>
    <property type="match status" value="1"/>
</dbReference>
<feature type="domain" description="Lipase" evidence="1">
    <location>
        <begin position="181"/>
        <end position="295"/>
    </location>
</feature>
<dbReference type="Proteomes" id="UP000315017">
    <property type="component" value="Chromosome"/>
</dbReference>
<dbReference type="InterPro" id="IPR013783">
    <property type="entry name" value="Ig-like_fold"/>
</dbReference>
<evidence type="ECO:0000259" key="1">
    <source>
        <dbReference type="Pfam" id="PF00151"/>
    </source>
</evidence>
<dbReference type="EMBL" id="CP036274">
    <property type="protein sequence ID" value="QDU25153.1"/>
    <property type="molecule type" value="Genomic_DNA"/>
</dbReference>
<dbReference type="GO" id="GO:0016298">
    <property type="term" value="F:lipase activity"/>
    <property type="evidence" value="ECO:0007669"/>
    <property type="project" value="InterPro"/>
</dbReference>
<evidence type="ECO:0000313" key="4">
    <source>
        <dbReference type="Proteomes" id="UP000315017"/>
    </source>
</evidence>
<reference evidence="3 4" key="1">
    <citation type="submission" date="2019-02" db="EMBL/GenBank/DDBJ databases">
        <title>Deep-cultivation of Planctomycetes and their phenomic and genomic characterization uncovers novel biology.</title>
        <authorList>
            <person name="Wiegand S."/>
            <person name="Jogler M."/>
            <person name="Boedeker C."/>
            <person name="Pinto D."/>
            <person name="Vollmers J."/>
            <person name="Rivas-Marin E."/>
            <person name="Kohn T."/>
            <person name="Peeters S.H."/>
            <person name="Heuer A."/>
            <person name="Rast P."/>
            <person name="Oberbeckmann S."/>
            <person name="Bunk B."/>
            <person name="Jeske O."/>
            <person name="Meyerdierks A."/>
            <person name="Storesund J.E."/>
            <person name="Kallscheuer N."/>
            <person name="Luecker S."/>
            <person name="Lage O.M."/>
            <person name="Pohl T."/>
            <person name="Merkel B.J."/>
            <person name="Hornburger P."/>
            <person name="Mueller R.-W."/>
            <person name="Bruemmer F."/>
            <person name="Labrenz M."/>
            <person name="Spormann A.M."/>
            <person name="Op den Camp H."/>
            <person name="Overmann J."/>
            <person name="Amann R."/>
            <person name="Jetten M.S.M."/>
            <person name="Mascher T."/>
            <person name="Medema M.H."/>
            <person name="Devos D.P."/>
            <person name="Kaster A.-K."/>
            <person name="Ovreas L."/>
            <person name="Rohde M."/>
            <person name="Galperin M.Y."/>
            <person name="Jogler C."/>
        </authorList>
    </citation>
    <scope>NUCLEOTIDE SEQUENCE [LARGE SCALE GENOMIC DNA]</scope>
    <source>
        <strain evidence="3 4">ETA_A8</strain>
    </source>
</reference>
<dbReference type="Gene3D" id="3.40.50.1820">
    <property type="entry name" value="alpha/beta hydrolase"/>
    <property type="match status" value="1"/>
</dbReference>